<keyword evidence="3" id="KW-1185">Reference proteome</keyword>
<dbReference type="Pfam" id="PF16201">
    <property type="entry name" value="NopRA1"/>
    <property type="match status" value="1"/>
</dbReference>
<feature type="domain" description="URB1 C-terminal" evidence="1">
    <location>
        <begin position="1"/>
        <end position="62"/>
    </location>
</feature>
<dbReference type="AlphaFoldDB" id="S7MIP5"/>
<organism evidence="2 3">
    <name type="scientific">Myotis brandtii</name>
    <name type="common">Brandt's bat</name>
    <dbReference type="NCBI Taxonomy" id="109478"/>
    <lineage>
        <taxon>Eukaryota</taxon>
        <taxon>Metazoa</taxon>
        <taxon>Chordata</taxon>
        <taxon>Craniata</taxon>
        <taxon>Vertebrata</taxon>
        <taxon>Euteleostomi</taxon>
        <taxon>Mammalia</taxon>
        <taxon>Eutheria</taxon>
        <taxon>Laurasiatheria</taxon>
        <taxon>Chiroptera</taxon>
        <taxon>Yangochiroptera</taxon>
        <taxon>Vespertilionidae</taxon>
        <taxon>Myotis</taxon>
    </lineage>
</organism>
<gene>
    <name evidence="2" type="ORF">D623_10017922</name>
</gene>
<evidence type="ECO:0000313" key="2">
    <source>
        <dbReference type="EMBL" id="EPQ04264.1"/>
    </source>
</evidence>
<dbReference type="PANTHER" id="PTHR13500">
    <property type="entry name" value="NUCLEOLAR PRERIBOSOMAL-ASSOCIATED PROTEIN 1"/>
    <property type="match status" value="1"/>
</dbReference>
<dbReference type="GO" id="GO:0000466">
    <property type="term" value="P:maturation of 5.8S rRNA from tricistronic rRNA transcript (SSU-rRNA, 5.8S rRNA, LSU-rRNA)"/>
    <property type="evidence" value="ECO:0007669"/>
    <property type="project" value="TreeGrafter"/>
</dbReference>
<evidence type="ECO:0000313" key="3">
    <source>
        <dbReference type="Proteomes" id="UP000052978"/>
    </source>
</evidence>
<protein>
    <submittedName>
        <fullName evidence="2">Nucleolar pre-ribosomal-associated protein 1</fullName>
    </submittedName>
</protein>
<dbReference type="InterPro" id="IPR032436">
    <property type="entry name" value="URB1_C"/>
</dbReference>
<name>S7MIP5_MYOBR</name>
<dbReference type="GO" id="GO:0000463">
    <property type="term" value="P:maturation of LSU-rRNA from tricistronic rRNA transcript (SSU-rRNA, 5.8S rRNA, LSU-rRNA)"/>
    <property type="evidence" value="ECO:0007669"/>
    <property type="project" value="TreeGrafter"/>
</dbReference>
<dbReference type="GO" id="GO:0005730">
    <property type="term" value="C:nucleolus"/>
    <property type="evidence" value="ECO:0007669"/>
    <property type="project" value="TreeGrafter"/>
</dbReference>
<dbReference type="Proteomes" id="UP000052978">
    <property type="component" value="Unassembled WGS sequence"/>
</dbReference>
<dbReference type="EMBL" id="KE161512">
    <property type="protein sequence ID" value="EPQ04264.1"/>
    <property type="molecule type" value="Genomic_DNA"/>
</dbReference>
<accession>S7MIP5</accession>
<evidence type="ECO:0000259" key="1">
    <source>
        <dbReference type="Pfam" id="PF16201"/>
    </source>
</evidence>
<reference evidence="2 3" key="1">
    <citation type="journal article" date="2013" name="Nat. Commun.">
        <title>Genome analysis reveals insights into physiology and longevity of the Brandt's bat Myotis brandtii.</title>
        <authorList>
            <person name="Seim I."/>
            <person name="Fang X."/>
            <person name="Xiong Z."/>
            <person name="Lobanov A.V."/>
            <person name="Huang Z."/>
            <person name="Ma S."/>
            <person name="Feng Y."/>
            <person name="Turanov A.A."/>
            <person name="Zhu Y."/>
            <person name="Lenz T.L."/>
            <person name="Gerashchenko M.V."/>
            <person name="Fan D."/>
            <person name="Hee Yim S."/>
            <person name="Yao X."/>
            <person name="Jordan D."/>
            <person name="Xiong Y."/>
            <person name="Ma Y."/>
            <person name="Lyapunov A.N."/>
            <person name="Chen G."/>
            <person name="Kulakova O.I."/>
            <person name="Sun Y."/>
            <person name="Lee S.G."/>
            <person name="Bronson R.T."/>
            <person name="Moskalev A.A."/>
            <person name="Sunyaev S.R."/>
            <person name="Zhang G."/>
            <person name="Krogh A."/>
            <person name="Wang J."/>
            <person name="Gladyshev V.N."/>
        </authorList>
    </citation>
    <scope>NUCLEOTIDE SEQUENCE [LARGE SCALE GENOMIC DNA]</scope>
</reference>
<dbReference type="PANTHER" id="PTHR13500:SF0">
    <property type="entry name" value="NUCLEOLAR PRE-RIBOSOMAL-ASSOCIATED PROTEIN 1"/>
    <property type="match status" value="1"/>
</dbReference>
<dbReference type="eggNOG" id="KOG1791">
    <property type="taxonomic scope" value="Eukaryota"/>
</dbReference>
<sequence length="196" mass="21651">MRDKHCYELYARRGVFHVVLSFFSSPLCDPAAQGWVLEILQNAARDARAAYELLRDYSLLTWVLHALEGRFLETQLLSSIIDLLHTLWVTNLGGRGVEAGSPPGTQKPPKLLALHLVNEFLYVLLALAKHLSHRSAASAAFLLSLYVQDVWLGVRRPDTLLAHVQMVREAAEDTPGGDQEAIVGLCEDIAALAPDT</sequence>
<proteinExistence type="predicted"/>
<dbReference type="InterPro" id="IPR039844">
    <property type="entry name" value="URB1"/>
</dbReference>